<dbReference type="HOGENOM" id="CLU_1558981_0_0_1"/>
<gene>
    <name evidence="1" type="ORF">MELLADRAFT_58103</name>
</gene>
<dbReference type="EMBL" id="GL883177">
    <property type="protein sequence ID" value="EGF98372.1"/>
    <property type="molecule type" value="Genomic_DNA"/>
</dbReference>
<keyword evidence="2" id="KW-1185">Reference proteome</keyword>
<dbReference type="AlphaFoldDB" id="F4SAE6"/>
<name>F4SAE6_MELLP</name>
<dbReference type="GeneID" id="18929148"/>
<evidence type="ECO:0000313" key="1">
    <source>
        <dbReference type="EMBL" id="EGF98372.1"/>
    </source>
</evidence>
<accession>F4SAE6</accession>
<evidence type="ECO:0000313" key="2">
    <source>
        <dbReference type="Proteomes" id="UP000001072"/>
    </source>
</evidence>
<protein>
    <submittedName>
        <fullName evidence="1">Uncharacterized protein</fullName>
    </submittedName>
</protein>
<organism evidence="2">
    <name type="scientific">Melampsora larici-populina (strain 98AG31 / pathotype 3-4-7)</name>
    <name type="common">Poplar leaf rust fungus</name>
    <dbReference type="NCBI Taxonomy" id="747676"/>
    <lineage>
        <taxon>Eukaryota</taxon>
        <taxon>Fungi</taxon>
        <taxon>Dikarya</taxon>
        <taxon>Basidiomycota</taxon>
        <taxon>Pucciniomycotina</taxon>
        <taxon>Pucciniomycetes</taxon>
        <taxon>Pucciniales</taxon>
        <taxon>Melampsoraceae</taxon>
        <taxon>Melampsora</taxon>
    </lineage>
</organism>
<dbReference type="Proteomes" id="UP000001072">
    <property type="component" value="Unassembled WGS sequence"/>
</dbReference>
<proteinExistence type="predicted"/>
<dbReference type="KEGG" id="mlr:MELLADRAFT_58103"/>
<dbReference type="VEuPathDB" id="FungiDB:MELLADRAFT_58103"/>
<dbReference type="InParanoid" id="F4SAE6"/>
<dbReference type="OrthoDB" id="10552019at2759"/>
<feature type="non-terminal residue" evidence="1">
    <location>
        <position position="172"/>
    </location>
</feature>
<sequence length="172" mass="20313">MAITNLQDLESRLGRLITLEENFREAHSRLAYLRSQRRRTLTEAEHAELEELPGSMVVFESTIDELVSELGGEDFRNMPEVKDPCARARFRIRLAKQNLYEAKVAVVEHQKKWDQPGIGTTNQERYKSMMVKKEKTLKQKWTTYELHVNQFHTRFPDEERLQLPSLQEITRL</sequence>
<dbReference type="RefSeq" id="XP_007418335.1">
    <property type="nucleotide sequence ID" value="XM_007418273.1"/>
</dbReference>
<reference evidence="2" key="1">
    <citation type="journal article" date="2011" name="Proc. Natl. Acad. Sci. U.S.A.">
        <title>Obligate biotrophy features unraveled by the genomic analysis of rust fungi.</title>
        <authorList>
            <person name="Duplessis S."/>
            <person name="Cuomo C.A."/>
            <person name="Lin Y.-C."/>
            <person name="Aerts A."/>
            <person name="Tisserant E."/>
            <person name="Veneault-Fourrey C."/>
            <person name="Joly D.L."/>
            <person name="Hacquard S."/>
            <person name="Amselem J."/>
            <person name="Cantarel B.L."/>
            <person name="Chiu R."/>
            <person name="Coutinho P.M."/>
            <person name="Feau N."/>
            <person name="Field M."/>
            <person name="Frey P."/>
            <person name="Gelhaye E."/>
            <person name="Goldberg J."/>
            <person name="Grabherr M.G."/>
            <person name="Kodira C.D."/>
            <person name="Kohler A."/>
            <person name="Kuees U."/>
            <person name="Lindquist E.A."/>
            <person name="Lucas S.M."/>
            <person name="Mago R."/>
            <person name="Mauceli E."/>
            <person name="Morin E."/>
            <person name="Murat C."/>
            <person name="Pangilinan J.L."/>
            <person name="Park R."/>
            <person name="Pearson M."/>
            <person name="Quesneville H."/>
            <person name="Rouhier N."/>
            <person name="Sakthikumar S."/>
            <person name="Salamov A.A."/>
            <person name="Schmutz J."/>
            <person name="Selles B."/>
            <person name="Shapiro H."/>
            <person name="Tanguay P."/>
            <person name="Tuskan G.A."/>
            <person name="Henrissat B."/>
            <person name="Van de Peer Y."/>
            <person name="Rouze P."/>
            <person name="Ellis J.G."/>
            <person name="Dodds P.N."/>
            <person name="Schein J.E."/>
            <person name="Zhong S."/>
            <person name="Hamelin R.C."/>
            <person name="Grigoriev I.V."/>
            <person name="Szabo L.J."/>
            <person name="Martin F."/>
        </authorList>
    </citation>
    <scope>NUCLEOTIDE SEQUENCE [LARGE SCALE GENOMIC DNA]</scope>
    <source>
        <strain evidence="2">98AG31 / pathotype 3-4-7</strain>
    </source>
</reference>